<comment type="subcellular location">
    <subcellularLocation>
        <location evidence="1">Membrane</location>
        <topology evidence="1">Single-pass membrane protein</topology>
    </subcellularLocation>
</comment>
<name>A0A8C6SK44_9GOBI</name>
<dbReference type="GO" id="GO:0016020">
    <property type="term" value="C:membrane"/>
    <property type="evidence" value="ECO:0007669"/>
    <property type="project" value="UniProtKB-SubCell"/>
</dbReference>
<dbReference type="InterPro" id="IPR036179">
    <property type="entry name" value="Ig-like_dom_sf"/>
</dbReference>
<accession>A0A8C6SK44</accession>
<dbReference type="Proteomes" id="UP000694523">
    <property type="component" value="Unplaced"/>
</dbReference>
<feature type="domain" description="Ig-like" evidence="5">
    <location>
        <begin position="221"/>
        <end position="290"/>
    </location>
</feature>
<evidence type="ECO:0000313" key="7">
    <source>
        <dbReference type="Proteomes" id="UP000694523"/>
    </source>
</evidence>
<dbReference type="PROSITE" id="PS50835">
    <property type="entry name" value="IG_LIKE"/>
    <property type="match status" value="3"/>
</dbReference>
<protein>
    <recommendedName>
        <fullName evidence="5">Ig-like domain-containing protein</fullName>
    </recommendedName>
</protein>
<keyword evidence="4" id="KW-0732">Signal</keyword>
<keyword evidence="2" id="KW-0472">Membrane</keyword>
<evidence type="ECO:0000256" key="2">
    <source>
        <dbReference type="ARBA" id="ARBA00023136"/>
    </source>
</evidence>
<feature type="signal peptide" evidence="4">
    <location>
        <begin position="1"/>
        <end position="16"/>
    </location>
</feature>
<reference evidence="6" key="1">
    <citation type="submission" date="2025-08" db="UniProtKB">
        <authorList>
            <consortium name="Ensembl"/>
        </authorList>
    </citation>
    <scope>IDENTIFICATION</scope>
</reference>
<proteinExistence type="predicted"/>
<dbReference type="PANTHER" id="PTHR46484">
    <property type="entry name" value="SI:CH211-171H4.5-RELATED"/>
    <property type="match status" value="1"/>
</dbReference>
<dbReference type="AlphaFoldDB" id="A0A8C6SK44"/>
<evidence type="ECO:0000256" key="1">
    <source>
        <dbReference type="ARBA" id="ARBA00004167"/>
    </source>
</evidence>
<evidence type="ECO:0000256" key="4">
    <source>
        <dbReference type="SAM" id="SignalP"/>
    </source>
</evidence>
<dbReference type="InterPro" id="IPR013162">
    <property type="entry name" value="CD80_C2-set"/>
</dbReference>
<feature type="domain" description="Ig-like" evidence="5">
    <location>
        <begin position="316"/>
        <end position="401"/>
    </location>
</feature>
<dbReference type="Pfam" id="PF08205">
    <property type="entry name" value="C2-set_2"/>
    <property type="match status" value="1"/>
</dbReference>
<evidence type="ECO:0000256" key="3">
    <source>
        <dbReference type="ARBA" id="ARBA00023157"/>
    </source>
</evidence>
<dbReference type="InterPro" id="IPR007110">
    <property type="entry name" value="Ig-like_dom"/>
</dbReference>
<evidence type="ECO:0000313" key="6">
    <source>
        <dbReference type="Ensembl" id="ENSNMLP00000007851.1"/>
    </source>
</evidence>
<reference evidence="6" key="2">
    <citation type="submission" date="2025-09" db="UniProtKB">
        <authorList>
            <consortium name="Ensembl"/>
        </authorList>
    </citation>
    <scope>IDENTIFICATION</scope>
</reference>
<dbReference type="Pfam" id="PF13927">
    <property type="entry name" value="Ig_3"/>
    <property type="match status" value="1"/>
</dbReference>
<dbReference type="InterPro" id="IPR003599">
    <property type="entry name" value="Ig_sub"/>
</dbReference>
<keyword evidence="7" id="KW-1185">Reference proteome</keyword>
<dbReference type="Ensembl" id="ENSNMLT00000008931.1">
    <property type="protein sequence ID" value="ENSNMLP00000007851.1"/>
    <property type="gene ID" value="ENSNMLG00000005593.1"/>
</dbReference>
<evidence type="ECO:0000259" key="5">
    <source>
        <dbReference type="PROSITE" id="PS50835"/>
    </source>
</evidence>
<feature type="domain" description="Ig-like" evidence="5">
    <location>
        <begin position="119"/>
        <end position="210"/>
    </location>
</feature>
<feature type="chain" id="PRO_5034275861" description="Ig-like domain-containing protein" evidence="4">
    <location>
        <begin position="17"/>
        <end position="427"/>
    </location>
</feature>
<sequence length="427" mass="46833">TVHVHLLLHSFSVALPDEMEVWRGSCLTIPCSFTVQDQYRDNLKGQCAAVWETTDYYPKTVAFTRATNGNLTQNNCTTTVHDITEQQAGKVFVRVQCDNALKWTFKDKSLNIKVKEAPPAPALAPPTLSVTEGQSVSLQCSTRVPCPSVPPALTWSSVLGPIEETLQQQQDGTFVKVSTLNFTAAPSHHDRDISCSAAYNRGSDSVPQVSAPLRPSVKCRPTNTRVTVSPSGPVAEHTDVTLTCSSEANPAVELYGWYKDDGGAHAFIVNSSFIYCEALNDVGTDRSAVTQLLINCRFRAKCSSSNLFISFVEDRPRNTRVTVQPQTSVREHSHVSLTCSSDASPAVQHYRWYKDDGGALTVIGNSAVLTMNASKDTTAVFCEAQNDLGTDNSTFIQLDVQCMCLYFLVIVQKQCQFKSDLMLLNDI</sequence>
<dbReference type="PANTHER" id="PTHR46484:SF8">
    <property type="entry name" value="B-CELL RECEPTOR CD22-LIKE-RELATED"/>
    <property type="match status" value="1"/>
</dbReference>
<dbReference type="SUPFAM" id="SSF48726">
    <property type="entry name" value="Immunoglobulin"/>
    <property type="match status" value="3"/>
</dbReference>
<dbReference type="Gene3D" id="2.60.40.10">
    <property type="entry name" value="Immunoglobulins"/>
    <property type="match status" value="4"/>
</dbReference>
<organism evidence="6 7">
    <name type="scientific">Neogobius melanostomus</name>
    <name type="common">round goby</name>
    <dbReference type="NCBI Taxonomy" id="47308"/>
    <lineage>
        <taxon>Eukaryota</taxon>
        <taxon>Metazoa</taxon>
        <taxon>Chordata</taxon>
        <taxon>Craniata</taxon>
        <taxon>Vertebrata</taxon>
        <taxon>Euteleostomi</taxon>
        <taxon>Actinopterygii</taxon>
        <taxon>Neopterygii</taxon>
        <taxon>Teleostei</taxon>
        <taxon>Neoteleostei</taxon>
        <taxon>Acanthomorphata</taxon>
        <taxon>Gobiaria</taxon>
        <taxon>Gobiiformes</taxon>
        <taxon>Gobioidei</taxon>
        <taxon>Gobiidae</taxon>
        <taxon>Benthophilinae</taxon>
        <taxon>Neogobiini</taxon>
        <taxon>Neogobius</taxon>
    </lineage>
</organism>
<keyword evidence="3" id="KW-1015">Disulfide bond</keyword>
<dbReference type="SMART" id="SM00409">
    <property type="entry name" value="IG"/>
    <property type="match status" value="4"/>
</dbReference>
<dbReference type="InterPro" id="IPR013783">
    <property type="entry name" value="Ig-like_fold"/>
</dbReference>